<dbReference type="InterPro" id="IPR050261">
    <property type="entry name" value="FrsA_esterase"/>
</dbReference>
<dbReference type="PANTHER" id="PTHR22946">
    <property type="entry name" value="DIENELACTONE HYDROLASE DOMAIN-CONTAINING PROTEIN-RELATED"/>
    <property type="match status" value="1"/>
</dbReference>
<dbReference type="RefSeq" id="WP_301131128.1">
    <property type="nucleotide sequence ID" value="NZ_JAUHPW010000001.1"/>
</dbReference>
<keyword evidence="4" id="KW-1185">Reference proteome</keyword>
<reference evidence="3" key="1">
    <citation type="submission" date="2023-06" db="EMBL/GenBank/DDBJ databases">
        <title>Sysu t00192.</title>
        <authorList>
            <person name="Gao L."/>
            <person name="Fang B.-Z."/>
            <person name="Li W.-J."/>
        </authorList>
    </citation>
    <scope>NUCLEOTIDE SEQUENCE</scope>
    <source>
        <strain evidence="3">SYSU T00192</strain>
    </source>
</reference>
<evidence type="ECO:0000313" key="3">
    <source>
        <dbReference type="EMBL" id="MDN4474733.1"/>
    </source>
</evidence>
<dbReference type="InterPro" id="IPR001375">
    <property type="entry name" value="Peptidase_S9_cat"/>
</dbReference>
<dbReference type="PANTHER" id="PTHR22946:SF12">
    <property type="entry name" value="CONIDIAL PIGMENT BIOSYNTHESIS PROTEIN AYG1 (AFU_ORTHOLOGUE AFUA_2G17550)"/>
    <property type="match status" value="1"/>
</dbReference>
<dbReference type="Gene3D" id="1.20.1440.110">
    <property type="entry name" value="acylaminoacyl peptidase"/>
    <property type="match status" value="1"/>
</dbReference>
<proteinExistence type="inferred from homology"/>
<sequence length="406" mass="44872">MFMYFPTNYVWSMAAVASLNCGGYIDEVDRACRPVLEASRNGDDVGTDLLYASWEAVADRLIASADEDVARGRLIGAGDKLYRASLYVSQAERLQSPDWEGRNAAYQKSIDLLLRHVELSGAPFETVEIPYGDASLPGYLYHADPAALAPGEKPPVVIQWNGLDSTKEMMYYSQFPQMLARRGISTLMVDTPGSGEALRMRGLTARYDTEVWAAACVDFLEGRDDVDAGRAGIVGWSLGGYYAPRAAAFEKRLRLVVAWGANHDWAAVQRRRLDREGENPVPHYWKHVQWVWGASGMDDFLERTKDMHLDGVVERITVPFLITHGANDRQIPLAMAHRSHEQAVNSPKCELRVFDEPEGGTEHISIDHMAYVAAYIADWVAETFGELARSADAEAGSAVPAGAREG</sequence>
<evidence type="ECO:0000313" key="4">
    <source>
        <dbReference type="Proteomes" id="UP001172728"/>
    </source>
</evidence>
<comment type="similarity">
    <text evidence="1">Belongs to the AB hydrolase superfamily.</text>
</comment>
<dbReference type="SUPFAM" id="SSF53474">
    <property type="entry name" value="alpha/beta-Hydrolases"/>
    <property type="match status" value="1"/>
</dbReference>
<organism evidence="3 4">
    <name type="scientific">Demequina litoralis</name>
    <dbReference type="NCBI Taxonomy" id="3051660"/>
    <lineage>
        <taxon>Bacteria</taxon>
        <taxon>Bacillati</taxon>
        <taxon>Actinomycetota</taxon>
        <taxon>Actinomycetes</taxon>
        <taxon>Micrococcales</taxon>
        <taxon>Demequinaceae</taxon>
        <taxon>Demequina</taxon>
    </lineage>
</organism>
<protein>
    <submittedName>
        <fullName evidence="3">Prolyl oligopeptidase family serine peptidase</fullName>
    </submittedName>
</protein>
<dbReference type="InterPro" id="IPR029058">
    <property type="entry name" value="AB_hydrolase_fold"/>
</dbReference>
<comment type="caution">
    <text evidence="3">The sequence shown here is derived from an EMBL/GenBank/DDBJ whole genome shotgun (WGS) entry which is preliminary data.</text>
</comment>
<dbReference type="Gene3D" id="3.40.50.1820">
    <property type="entry name" value="alpha/beta hydrolase"/>
    <property type="match status" value="1"/>
</dbReference>
<feature type="domain" description="Peptidase S9 prolyl oligopeptidase catalytic" evidence="2">
    <location>
        <begin position="173"/>
        <end position="385"/>
    </location>
</feature>
<evidence type="ECO:0000256" key="1">
    <source>
        <dbReference type="ARBA" id="ARBA00008645"/>
    </source>
</evidence>
<dbReference type="Proteomes" id="UP001172728">
    <property type="component" value="Unassembled WGS sequence"/>
</dbReference>
<dbReference type="EMBL" id="JAUHPW010000001">
    <property type="protein sequence ID" value="MDN4474733.1"/>
    <property type="molecule type" value="Genomic_DNA"/>
</dbReference>
<name>A0ABT8G6F5_9MICO</name>
<accession>A0ABT8G6F5</accession>
<evidence type="ECO:0000259" key="2">
    <source>
        <dbReference type="Pfam" id="PF00326"/>
    </source>
</evidence>
<dbReference type="Pfam" id="PF00326">
    <property type="entry name" value="Peptidase_S9"/>
    <property type="match status" value="1"/>
</dbReference>
<gene>
    <name evidence="3" type="ORF">QQX09_02565</name>
</gene>